<gene>
    <name evidence="1" type="ORF">AS202_12220</name>
</gene>
<proteinExistence type="predicted"/>
<evidence type="ECO:0008006" key="3">
    <source>
        <dbReference type="Google" id="ProtNLM"/>
    </source>
</evidence>
<evidence type="ECO:0000313" key="2">
    <source>
        <dbReference type="Proteomes" id="UP000069030"/>
    </source>
</evidence>
<sequence>MFRYISYFLFFSLIFTSCTSNRRYQKMSNKQILELIKIDALNDKVYKILSPNNDLINYEQASIYSPKKYTVDRYVDQQNDSTILKFRKITKKDIAFNKTMLLYQTYGIYSDTINTKLNIDCTQIDNLLKDAYLKDKENRLGGTIDLKVDALNQRLLFNIFDHCDFHTAIVNKKESSYHALVILLHSNTKYQKKYFKQIKKAIKLGYLEPKHLAYLQDKIATGEEIPQKYGTQSTYDDNGNLILYPYDNLKKVNQRRKALGLEPLNIQ</sequence>
<organism evidence="1 2">
    <name type="scientific">Myroides odoratimimus</name>
    <dbReference type="NCBI Taxonomy" id="76832"/>
    <lineage>
        <taxon>Bacteria</taxon>
        <taxon>Pseudomonadati</taxon>
        <taxon>Bacteroidota</taxon>
        <taxon>Flavobacteriia</taxon>
        <taxon>Flavobacteriales</taxon>
        <taxon>Flavobacteriaceae</taxon>
        <taxon>Myroides</taxon>
    </lineage>
</organism>
<evidence type="ECO:0000313" key="1">
    <source>
        <dbReference type="EMBL" id="ALU26866.1"/>
    </source>
</evidence>
<reference evidence="1 2" key="1">
    <citation type="journal article" date="2016" name="J. Zhejiang Univ. Sci. B">
        <title>Antibiotic resistance mechanisms of Myroides sp.</title>
        <authorList>
            <person name="Hu S."/>
            <person name="Yuan S."/>
            <person name="Qu H."/>
            <person name="Jiang T."/>
            <person name="Zhou Y."/>
            <person name="Wang M."/>
            <person name="Ming D."/>
        </authorList>
    </citation>
    <scope>NUCLEOTIDE SEQUENCE [LARGE SCALE GENOMIC DNA]</scope>
    <source>
        <strain evidence="1 2">PR63039</strain>
    </source>
</reference>
<dbReference type="AlphaFoldDB" id="A0AAI8G5H8"/>
<protein>
    <recommendedName>
        <fullName evidence="3">Lipoprotein</fullName>
    </recommendedName>
</protein>
<dbReference type="Proteomes" id="UP000069030">
    <property type="component" value="Chromosome"/>
</dbReference>
<accession>A0AAI8G5H8</accession>
<name>A0AAI8G5H8_9FLAO</name>
<dbReference type="KEGG" id="mod:AS202_12220"/>
<dbReference type="PROSITE" id="PS51257">
    <property type="entry name" value="PROKAR_LIPOPROTEIN"/>
    <property type="match status" value="1"/>
</dbReference>
<dbReference type="EMBL" id="CP013690">
    <property type="protein sequence ID" value="ALU26866.1"/>
    <property type="molecule type" value="Genomic_DNA"/>
</dbReference>